<organism evidence="2 3">
    <name type="scientific">Saccharospirillum mangrovi</name>
    <dbReference type="NCBI Taxonomy" id="2161747"/>
    <lineage>
        <taxon>Bacteria</taxon>
        <taxon>Pseudomonadati</taxon>
        <taxon>Pseudomonadota</taxon>
        <taxon>Gammaproteobacteria</taxon>
        <taxon>Oceanospirillales</taxon>
        <taxon>Saccharospirillaceae</taxon>
        <taxon>Saccharospirillum</taxon>
    </lineage>
</organism>
<keyword evidence="1" id="KW-1133">Transmembrane helix</keyword>
<name>A0ABV7ZX01_9GAMM</name>
<accession>A0ABV7ZX01</accession>
<evidence type="ECO:0000256" key="1">
    <source>
        <dbReference type="SAM" id="Phobius"/>
    </source>
</evidence>
<keyword evidence="1" id="KW-0472">Membrane</keyword>
<proteinExistence type="predicted"/>
<feature type="transmembrane region" description="Helical" evidence="1">
    <location>
        <begin position="29"/>
        <end position="56"/>
    </location>
</feature>
<keyword evidence="1" id="KW-0812">Transmembrane</keyword>
<dbReference type="Proteomes" id="UP001595617">
    <property type="component" value="Unassembled WGS sequence"/>
</dbReference>
<sequence length="204" mass="23005">MTLLVILFVVPAVLALVLAVWILLRFAWWKGFFIGVFGLGLLLGALLLGLATLTLIHYQLASGSTFLGTITVRDEAPQQYVVTVAQERLAESYDLEGDLWRAVAVQYDVPRWLVAGETLPVVQLTRIEARFLLMEDELAAQRQAPGVAWFTRLGEWMLGQMFVRQEHYTPLLPLTVQAIFSLDWQGDRLVLRGVNEPAEEALRR</sequence>
<dbReference type="RefSeq" id="WP_380695159.1">
    <property type="nucleotide sequence ID" value="NZ_JBHRYR010000003.1"/>
</dbReference>
<protein>
    <recommendedName>
        <fullName evidence="4">Multidrug transporter</fullName>
    </recommendedName>
</protein>
<evidence type="ECO:0000313" key="2">
    <source>
        <dbReference type="EMBL" id="MFC3852700.1"/>
    </source>
</evidence>
<gene>
    <name evidence="2" type="ORF">ACFOOG_07640</name>
</gene>
<evidence type="ECO:0000313" key="3">
    <source>
        <dbReference type="Proteomes" id="UP001595617"/>
    </source>
</evidence>
<dbReference type="EMBL" id="JBHRYR010000003">
    <property type="protein sequence ID" value="MFC3852700.1"/>
    <property type="molecule type" value="Genomic_DNA"/>
</dbReference>
<evidence type="ECO:0008006" key="4">
    <source>
        <dbReference type="Google" id="ProtNLM"/>
    </source>
</evidence>
<keyword evidence="3" id="KW-1185">Reference proteome</keyword>
<comment type="caution">
    <text evidence="2">The sequence shown here is derived from an EMBL/GenBank/DDBJ whole genome shotgun (WGS) entry which is preliminary data.</text>
</comment>
<reference evidence="3" key="1">
    <citation type="journal article" date="2019" name="Int. J. Syst. Evol. Microbiol.">
        <title>The Global Catalogue of Microorganisms (GCM) 10K type strain sequencing project: providing services to taxonomists for standard genome sequencing and annotation.</title>
        <authorList>
            <consortium name="The Broad Institute Genomics Platform"/>
            <consortium name="The Broad Institute Genome Sequencing Center for Infectious Disease"/>
            <person name="Wu L."/>
            <person name="Ma J."/>
        </authorList>
    </citation>
    <scope>NUCLEOTIDE SEQUENCE [LARGE SCALE GENOMIC DNA]</scope>
    <source>
        <strain evidence="3">IBRC 10765</strain>
    </source>
</reference>